<keyword evidence="5" id="KW-0539">Nucleus</keyword>
<evidence type="ECO:0000256" key="5">
    <source>
        <dbReference type="ARBA" id="ARBA00023242"/>
    </source>
</evidence>
<sequence length="407" mass="43760">MVKPDADVIKEFNELVNMTAPELEKWLKSDDSTSSGWTNGNSDGETVGHNSGTKIVDILKRNPDKKDDKYTDDDLKHMRKVVSYNKRHLAQEEHLKQKKSADELKQTKSYKSLKKLRPFYQQAAAAAAAYNRLRPFRQTRPDTPLDSPAAAACFLPCKDGASDPAASSASSSSTPAASGTTFRSDVALPTALNLGKIGSSATTASTAAASSLASAQARLSSAEYLDQLEEGVNKTIDAEIDTLLTSYKELVSLASIADKDKFRVAQEAFQTEARADIMVRSVQTLSLLSESLKLSLLLSKAPDATLSDEAVELMHSTEREKLKCAVLLAQLLGLDKQAAGEWVEQMDSTVSAKAQTQPEQRAPPTQSAAPTEASETRTAETQAAAGTHADTGDEDIDDDDMEDVSAG</sequence>
<gene>
    <name evidence="7" type="ORF">PAN0_020d5954</name>
</gene>
<dbReference type="GO" id="GO:0016592">
    <property type="term" value="C:mediator complex"/>
    <property type="evidence" value="ECO:0007669"/>
    <property type="project" value="InterPro"/>
</dbReference>
<organism evidence="7 8">
    <name type="scientific">Pseudozyma antarctica</name>
    <name type="common">Yeast</name>
    <name type="synonym">Candida antarctica</name>
    <dbReference type="NCBI Taxonomy" id="84753"/>
    <lineage>
        <taxon>Eukaryota</taxon>
        <taxon>Fungi</taxon>
        <taxon>Dikarya</taxon>
        <taxon>Basidiomycota</taxon>
        <taxon>Ustilaginomycotina</taxon>
        <taxon>Ustilaginomycetes</taxon>
        <taxon>Ustilaginales</taxon>
        <taxon>Ustilaginaceae</taxon>
        <taxon>Moesziomyces</taxon>
    </lineage>
</organism>
<dbReference type="PANTHER" id="PTHR40630">
    <property type="entry name" value="POSSIBLE DNA-BINDING PROTEIN"/>
    <property type="match status" value="1"/>
</dbReference>
<evidence type="ECO:0000256" key="4">
    <source>
        <dbReference type="ARBA" id="ARBA00023163"/>
    </source>
</evidence>
<dbReference type="AlphaFoldDB" id="A0A081CM29"/>
<keyword evidence="3" id="KW-0805">Transcription regulation</keyword>
<evidence type="ECO:0000256" key="1">
    <source>
        <dbReference type="ARBA" id="ARBA00004123"/>
    </source>
</evidence>
<dbReference type="InterPro" id="IPR021487">
    <property type="entry name" value="DUF3140"/>
</dbReference>
<comment type="similarity">
    <text evidence="2">Belongs to the Mediator complex subunit 22 family.</text>
</comment>
<name>A0A081CM29_PSEA2</name>
<dbReference type="GO" id="GO:0006357">
    <property type="term" value="P:regulation of transcription by RNA polymerase II"/>
    <property type="evidence" value="ECO:0007669"/>
    <property type="project" value="InterPro"/>
</dbReference>
<protein>
    <submittedName>
        <fullName evidence="7">Uncharacterized protein</fullName>
    </submittedName>
</protein>
<dbReference type="HOGENOM" id="CLU_721840_0_0_1"/>
<evidence type="ECO:0000313" key="7">
    <source>
        <dbReference type="EMBL" id="GAK67725.1"/>
    </source>
</evidence>
<feature type="compositionally biased region" description="Acidic residues" evidence="6">
    <location>
        <begin position="392"/>
        <end position="407"/>
    </location>
</feature>
<dbReference type="RefSeq" id="XP_014654134.1">
    <property type="nucleotide sequence ID" value="XM_014798648.1"/>
</dbReference>
<feature type="compositionally biased region" description="Basic and acidic residues" evidence="6">
    <location>
        <begin position="57"/>
        <end position="72"/>
    </location>
</feature>
<evidence type="ECO:0000256" key="2">
    <source>
        <dbReference type="ARBA" id="ARBA00005942"/>
    </source>
</evidence>
<feature type="compositionally biased region" description="Polar residues" evidence="6">
    <location>
        <begin position="32"/>
        <end position="53"/>
    </location>
</feature>
<evidence type="ECO:0000256" key="6">
    <source>
        <dbReference type="SAM" id="MobiDB-lite"/>
    </source>
</evidence>
<dbReference type="EMBL" id="DF830087">
    <property type="protein sequence ID" value="GAK67725.1"/>
    <property type="molecule type" value="Genomic_DNA"/>
</dbReference>
<dbReference type="InterPro" id="IPR009332">
    <property type="entry name" value="Med22"/>
</dbReference>
<proteinExistence type="inferred from homology"/>
<dbReference type="GeneID" id="26306786"/>
<feature type="region of interest" description="Disordered" evidence="6">
    <location>
        <begin position="27"/>
        <end position="72"/>
    </location>
</feature>
<evidence type="ECO:0000313" key="8">
    <source>
        <dbReference type="Proteomes" id="UP000053758"/>
    </source>
</evidence>
<dbReference type="Pfam" id="PF06179">
    <property type="entry name" value="Med22"/>
    <property type="match status" value="1"/>
</dbReference>
<dbReference type="Pfam" id="PF11338">
    <property type="entry name" value="DUF3140"/>
    <property type="match status" value="1"/>
</dbReference>
<dbReference type="GO" id="GO:0003712">
    <property type="term" value="F:transcription coregulator activity"/>
    <property type="evidence" value="ECO:0007669"/>
    <property type="project" value="InterPro"/>
</dbReference>
<dbReference type="Proteomes" id="UP000053758">
    <property type="component" value="Unassembled WGS sequence"/>
</dbReference>
<feature type="region of interest" description="Disordered" evidence="6">
    <location>
        <begin position="349"/>
        <end position="407"/>
    </location>
</feature>
<keyword evidence="4" id="KW-0804">Transcription</keyword>
<evidence type="ECO:0000256" key="3">
    <source>
        <dbReference type="ARBA" id="ARBA00023015"/>
    </source>
</evidence>
<comment type="subcellular location">
    <subcellularLocation>
        <location evidence="1">Nucleus</location>
    </subcellularLocation>
</comment>
<accession>A0A081CM29</accession>
<dbReference type="PANTHER" id="PTHR40630:SF1">
    <property type="entry name" value="DNA-BINDING PROTEIN"/>
    <property type="match status" value="1"/>
</dbReference>
<feature type="compositionally biased region" description="Polar residues" evidence="6">
    <location>
        <begin position="349"/>
        <end position="369"/>
    </location>
</feature>
<keyword evidence="8" id="KW-1185">Reference proteome</keyword>
<reference evidence="8" key="1">
    <citation type="journal article" date="2014" name="Genome Announc.">
        <title>Draft Genome Sequence of the Yeast Pseudozyma antarctica Type Strain JCM10317, a Producer of the Glycolipid Biosurfactants, Mannosylerythritol Lipids.</title>
        <authorList>
            <person name="Saika A."/>
            <person name="Koike H."/>
            <person name="Hori T."/>
            <person name="Fukuoka T."/>
            <person name="Sato S."/>
            <person name="Habe H."/>
            <person name="Kitamoto D."/>
            <person name="Morita T."/>
        </authorList>
    </citation>
    <scope>NUCLEOTIDE SEQUENCE [LARGE SCALE GENOMIC DNA]</scope>
    <source>
        <strain evidence="8">JCM 10317</strain>
    </source>
</reference>